<proteinExistence type="predicted"/>
<keyword evidence="3" id="KW-1185">Reference proteome</keyword>
<dbReference type="OrthoDB" id="4158877at2759"/>
<keyword evidence="1" id="KW-0812">Transmembrane</keyword>
<evidence type="ECO:0008006" key="4">
    <source>
        <dbReference type="Google" id="ProtNLM"/>
    </source>
</evidence>
<gene>
    <name evidence="2" type="ORF">Z519_01176</name>
</gene>
<keyword evidence="1" id="KW-0472">Membrane</keyword>
<dbReference type="VEuPathDB" id="FungiDB:Z519_01176"/>
<dbReference type="Gene3D" id="1.20.1250.20">
    <property type="entry name" value="MFS general substrate transporter like domains"/>
    <property type="match status" value="1"/>
</dbReference>
<name>A0A0D2GGX1_CLAB1</name>
<accession>A0A0D2GGX1</accession>
<dbReference type="RefSeq" id="XP_016624261.1">
    <property type="nucleotide sequence ID" value="XM_016758933.1"/>
</dbReference>
<feature type="transmembrane region" description="Helical" evidence="1">
    <location>
        <begin position="66"/>
        <end position="88"/>
    </location>
</feature>
<feature type="transmembrane region" description="Helical" evidence="1">
    <location>
        <begin position="30"/>
        <end position="54"/>
    </location>
</feature>
<evidence type="ECO:0000313" key="3">
    <source>
        <dbReference type="Proteomes" id="UP000053789"/>
    </source>
</evidence>
<feature type="transmembrane region" description="Helical" evidence="1">
    <location>
        <begin position="95"/>
        <end position="118"/>
    </location>
</feature>
<dbReference type="Proteomes" id="UP000053789">
    <property type="component" value="Unassembled WGS sequence"/>
</dbReference>
<evidence type="ECO:0000313" key="2">
    <source>
        <dbReference type="EMBL" id="KIW97592.1"/>
    </source>
</evidence>
<evidence type="ECO:0000256" key="1">
    <source>
        <dbReference type="SAM" id="Phobius"/>
    </source>
</evidence>
<keyword evidence="1" id="KW-1133">Transmembrane helix</keyword>
<dbReference type="EMBL" id="KN846981">
    <property type="protein sequence ID" value="KIW97592.1"/>
    <property type="molecule type" value="Genomic_DNA"/>
</dbReference>
<dbReference type="AlphaFoldDB" id="A0A0D2GGX1"/>
<sequence>MVAQLEHERRQTAGVNIFHMFTNWRELYRALLAVAGLTSLQTNGAQTIFIFQSILCASLEYSTGKIPLMACFFQLLCIFGGIGNILVIDWLGRRILMMSFLIGLSVILGAFMACVAEFEQDLQTIHLGGEQETQNLFHPRPI</sequence>
<dbReference type="InterPro" id="IPR036259">
    <property type="entry name" value="MFS_trans_sf"/>
</dbReference>
<dbReference type="SUPFAM" id="SSF103473">
    <property type="entry name" value="MFS general substrate transporter"/>
    <property type="match status" value="1"/>
</dbReference>
<dbReference type="HOGENOM" id="CLU_1815588_0_0_1"/>
<reference evidence="2" key="1">
    <citation type="submission" date="2015-01" db="EMBL/GenBank/DDBJ databases">
        <title>The Genome Sequence of Cladophialophora bantiana CBS 173.52.</title>
        <authorList>
            <consortium name="The Broad Institute Genomics Platform"/>
            <person name="Cuomo C."/>
            <person name="de Hoog S."/>
            <person name="Gorbushina A."/>
            <person name="Stielow B."/>
            <person name="Teixiera M."/>
            <person name="Abouelleil A."/>
            <person name="Chapman S.B."/>
            <person name="Priest M."/>
            <person name="Young S.K."/>
            <person name="Wortman J."/>
            <person name="Nusbaum C."/>
            <person name="Birren B."/>
        </authorList>
    </citation>
    <scope>NUCLEOTIDE SEQUENCE [LARGE SCALE GENOMIC DNA]</scope>
    <source>
        <strain evidence="2">CBS 173.52</strain>
    </source>
</reference>
<dbReference type="GeneID" id="27694104"/>
<organism evidence="2 3">
    <name type="scientific">Cladophialophora bantiana (strain ATCC 10958 / CBS 173.52 / CDC B-1940 / NIH 8579)</name>
    <name type="common">Xylohypha bantiana</name>
    <dbReference type="NCBI Taxonomy" id="1442370"/>
    <lineage>
        <taxon>Eukaryota</taxon>
        <taxon>Fungi</taxon>
        <taxon>Dikarya</taxon>
        <taxon>Ascomycota</taxon>
        <taxon>Pezizomycotina</taxon>
        <taxon>Eurotiomycetes</taxon>
        <taxon>Chaetothyriomycetidae</taxon>
        <taxon>Chaetothyriales</taxon>
        <taxon>Herpotrichiellaceae</taxon>
        <taxon>Cladophialophora</taxon>
    </lineage>
</organism>
<protein>
    <recommendedName>
        <fullName evidence="4">Major facilitator superfamily (MFS) profile domain-containing protein</fullName>
    </recommendedName>
</protein>